<dbReference type="InterPro" id="IPR011104">
    <property type="entry name" value="Hpr_kin/Pase_C"/>
</dbReference>
<dbReference type="AlphaFoldDB" id="A0A1G5NEV7"/>
<dbReference type="OrthoDB" id="8326226at2"/>
<reference evidence="2 3" key="1">
    <citation type="submission" date="2016-10" db="EMBL/GenBank/DDBJ databases">
        <authorList>
            <person name="de Groot N.N."/>
        </authorList>
    </citation>
    <scope>NUCLEOTIDE SEQUENCE [LARGE SCALE GENOMIC DNA]</scope>
    <source>
        <strain evidence="2 3">DSM 2698</strain>
    </source>
</reference>
<dbReference type="GO" id="GO:0005524">
    <property type="term" value="F:ATP binding"/>
    <property type="evidence" value="ECO:0007669"/>
    <property type="project" value="InterPro"/>
</dbReference>
<keyword evidence="2" id="KW-0418">Kinase</keyword>
<proteinExistence type="predicted"/>
<gene>
    <name evidence="2" type="ORF">SAMN03080610_01834</name>
</gene>
<evidence type="ECO:0000259" key="1">
    <source>
        <dbReference type="Pfam" id="PF07475"/>
    </source>
</evidence>
<dbReference type="EMBL" id="FMVW01000003">
    <property type="protein sequence ID" value="SCZ35120.1"/>
    <property type="molecule type" value="Genomic_DNA"/>
</dbReference>
<dbReference type="SUPFAM" id="SSF53795">
    <property type="entry name" value="PEP carboxykinase-like"/>
    <property type="match status" value="1"/>
</dbReference>
<dbReference type="CDD" id="cd01918">
    <property type="entry name" value="HprK_C"/>
    <property type="match status" value="1"/>
</dbReference>
<dbReference type="GO" id="GO:0006109">
    <property type="term" value="P:regulation of carbohydrate metabolic process"/>
    <property type="evidence" value="ECO:0007669"/>
    <property type="project" value="InterPro"/>
</dbReference>
<keyword evidence="2" id="KW-0808">Transferase</keyword>
<keyword evidence="3" id="KW-1185">Reference proteome</keyword>
<accession>A0A1G5NEV7</accession>
<evidence type="ECO:0000313" key="3">
    <source>
        <dbReference type="Proteomes" id="UP000199347"/>
    </source>
</evidence>
<dbReference type="Proteomes" id="UP000199347">
    <property type="component" value="Unassembled WGS sequence"/>
</dbReference>
<sequence length="148" mass="15608">MSLRLHASSVLWQGAGILIRGASGSGKSMLAWSILAEGGRLVADDYCDLTACHDRLVATPPAATEGLIELRGRGLVRLPHEKAAVIHLVIDLVPEAALERLPDAEELMTEIAGIRLPRQPAPARSPATLLLVRTALAAALQASEGLAR</sequence>
<protein>
    <submittedName>
        <fullName evidence="2">HPr Serine kinase C-terminal domain-containing protein</fullName>
    </submittedName>
</protein>
<dbReference type="STRING" id="1120955.SAMN03080610_01834"/>
<evidence type="ECO:0000313" key="2">
    <source>
        <dbReference type="EMBL" id="SCZ35120.1"/>
    </source>
</evidence>
<dbReference type="Pfam" id="PF07475">
    <property type="entry name" value="Hpr_kinase_C"/>
    <property type="match status" value="1"/>
</dbReference>
<dbReference type="RefSeq" id="WP_092811795.1">
    <property type="nucleotide sequence ID" value="NZ_FMVW01000003.1"/>
</dbReference>
<feature type="domain" description="HPr kinase/phosphorylase C-terminal" evidence="1">
    <location>
        <begin position="4"/>
        <end position="125"/>
    </location>
</feature>
<dbReference type="GO" id="GO:0000155">
    <property type="term" value="F:phosphorelay sensor kinase activity"/>
    <property type="evidence" value="ECO:0007669"/>
    <property type="project" value="InterPro"/>
</dbReference>
<organism evidence="2 3">
    <name type="scientific">Afifella marina DSM 2698</name>
    <dbReference type="NCBI Taxonomy" id="1120955"/>
    <lineage>
        <taxon>Bacteria</taxon>
        <taxon>Pseudomonadati</taxon>
        <taxon>Pseudomonadota</taxon>
        <taxon>Alphaproteobacteria</taxon>
        <taxon>Hyphomicrobiales</taxon>
        <taxon>Afifellaceae</taxon>
        <taxon>Afifella</taxon>
    </lineage>
</organism>
<dbReference type="InterPro" id="IPR027417">
    <property type="entry name" value="P-loop_NTPase"/>
</dbReference>
<dbReference type="Gene3D" id="3.40.50.300">
    <property type="entry name" value="P-loop containing nucleotide triphosphate hydrolases"/>
    <property type="match status" value="1"/>
</dbReference>
<name>A0A1G5NEV7_AFIMA</name>